<dbReference type="GO" id="GO:0031509">
    <property type="term" value="P:subtelomeric heterochromatin formation"/>
    <property type="evidence" value="ECO:0007669"/>
    <property type="project" value="InterPro"/>
</dbReference>
<evidence type="ECO:0000313" key="2">
    <source>
        <dbReference type="EMBL" id="KAJ3439963.1"/>
    </source>
</evidence>
<accession>A0AAV7ZE11</accession>
<dbReference type="PANTHER" id="PTHR12046">
    <property type="entry name" value="HISTONE ACETYLTRANSFERASE TYPE B CATALYTIC SUBUNIT"/>
    <property type="match status" value="1"/>
</dbReference>
<dbReference type="GO" id="GO:0005634">
    <property type="term" value="C:nucleus"/>
    <property type="evidence" value="ECO:0007669"/>
    <property type="project" value="InterPro"/>
</dbReference>
<feature type="compositionally biased region" description="Acidic residues" evidence="1">
    <location>
        <begin position="184"/>
        <end position="198"/>
    </location>
</feature>
<feature type="compositionally biased region" description="Acidic residues" evidence="1">
    <location>
        <begin position="659"/>
        <end position="670"/>
    </location>
</feature>
<feature type="compositionally biased region" description="Basic residues" evidence="1">
    <location>
        <begin position="643"/>
        <end position="655"/>
    </location>
</feature>
<feature type="compositionally biased region" description="Acidic residues" evidence="1">
    <location>
        <begin position="587"/>
        <end position="621"/>
    </location>
</feature>
<feature type="region of interest" description="Disordered" evidence="1">
    <location>
        <begin position="585"/>
        <end position="621"/>
    </location>
</feature>
<feature type="region of interest" description="Disordered" evidence="1">
    <location>
        <begin position="640"/>
        <end position="674"/>
    </location>
</feature>
<dbReference type="InterPro" id="IPR017380">
    <property type="entry name" value="Hist_AcTrfase_B-typ_cat-su"/>
</dbReference>
<sequence>MEQITKKKRINPKQRFYRPPISRKPNQLINTTQAVLIYLYLDRNNYHKFRPDYSSQFFGKSERVTSCNPLTIKIHLTPSCKEVFLEQEVTLDGIFGSSKNLLPHALDLKLASNRDDLLLPQSPTQKMLKTSIETKSRIDNGNVDSYLNTGKTNSSQMKNEKEKTKNNEEEEEEEKENKLTNFQENDDVEESDDDEGGEENNMKIEMDQTVKKIEKEKEKKKEKESKTKTKIKQNTQFTKLTTMVSNVNSPLNNLNANTHEDSKKNKILIANQTDEINGMSETINSEEEKQNENYSYLQSVTNSIQNINKLKPLSTKEIRSKIEKYFLRRNLLTSREEFNLKIDNQINSQWRPPGNSILTYKLSLIEDNNPLTNLEFEVFSGTFQDHVLKKYFHSIQHILKWFVLKKNVFDFTDQNWNIYFLFEKIHKKDFCSRNYYDYNCNFNNNYNGGDDDEMNNNNNNNDNDNNNSDMIYILAGVATSYSYFNYPDSYRCRLNNFVILTPYRTMQNEFNFLNAIYLGPLTDFKVKEITSEIITPSFPSIRSQLDLLICWKSGFFSNLKMKTENIKTFQILQTFFWKKNNIKTMNEDDNEEDDEEYDGEDDDEEEEDGDDDDDDDDDDEQRQEFKNKIVFNNQSELNLGNKKINKKKNREKKKRSTIEEQENESENENENESRMVIEKKLNPQNTSKNLSESENIISNVEKINYEKEDIVPLIKPLSEELISKIKEKTKLHRNQIIKCYQISLFNKLQFVKNETLIKTFRIQVKKRLSIENMNFFSEVLHKKEWLENKYRQEITEFQSILSRIQKN</sequence>
<dbReference type="EMBL" id="JANTQA010000032">
    <property type="protein sequence ID" value="KAJ3439963.1"/>
    <property type="molecule type" value="Genomic_DNA"/>
</dbReference>
<protein>
    <submittedName>
        <fullName evidence="2">Histone acetyltransferase type b catalytic subunit</fullName>
    </submittedName>
</protein>
<proteinExistence type="predicted"/>
<comment type="caution">
    <text evidence="2">The sequence shown here is derived from an EMBL/GenBank/DDBJ whole genome shotgun (WGS) entry which is preliminary data.</text>
</comment>
<evidence type="ECO:0000256" key="1">
    <source>
        <dbReference type="SAM" id="MobiDB-lite"/>
    </source>
</evidence>
<dbReference type="AlphaFoldDB" id="A0AAV7ZE11"/>
<feature type="compositionally biased region" description="Polar residues" evidence="1">
    <location>
        <begin position="142"/>
        <end position="157"/>
    </location>
</feature>
<reference evidence="2" key="1">
    <citation type="submission" date="2022-08" db="EMBL/GenBank/DDBJ databases">
        <title>Novel sulphate-reducing endosymbionts in the free-living metamonad Anaeramoeba.</title>
        <authorList>
            <person name="Jerlstrom-Hultqvist J."/>
            <person name="Cepicka I."/>
            <person name="Gallot-Lavallee L."/>
            <person name="Salas-Leiva D."/>
            <person name="Curtis B.A."/>
            <person name="Zahonova K."/>
            <person name="Pipaliya S."/>
            <person name="Dacks J."/>
            <person name="Roger A.J."/>
        </authorList>
    </citation>
    <scope>NUCLEOTIDE SEQUENCE</scope>
    <source>
        <strain evidence="2">Busselton2</strain>
    </source>
</reference>
<feature type="compositionally biased region" description="Basic and acidic residues" evidence="1">
    <location>
        <begin position="200"/>
        <end position="210"/>
    </location>
</feature>
<feature type="region of interest" description="Disordered" evidence="1">
    <location>
        <begin position="130"/>
        <end position="210"/>
    </location>
</feature>
<feature type="compositionally biased region" description="Basic and acidic residues" evidence="1">
    <location>
        <begin position="158"/>
        <end position="167"/>
    </location>
</feature>
<evidence type="ECO:0000313" key="3">
    <source>
        <dbReference type="Proteomes" id="UP001146793"/>
    </source>
</evidence>
<dbReference type="InterPro" id="IPR016181">
    <property type="entry name" value="Acyl_CoA_acyltransferase"/>
</dbReference>
<gene>
    <name evidence="2" type="ORF">M0812_16008</name>
</gene>
<dbReference type="Gene3D" id="3.40.630.30">
    <property type="match status" value="1"/>
</dbReference>
<name>A0AAV7ZE11_9EUKA</name>
<dbReference type="Proteomes" id="UP001146793">
    <property type="component" value="Unassembled WGS sequence"/>
</dbReference>
<organism evidence="2 3">
    <name type="scientific">Anaeramoeba flamelloides</name>
    <dbReference type="NCBI Taxonomy" id="1746091"/>
    <lineage>
        <taxon>Eukaryota</taxon>
        <taxon>Metamonada</taxon>
        <taxon>Anaeramoebidae</taxon>
        <taxon>Anaeramoeba</taxon>
    </lineage>
</organism>
<dbReference type="GO" id="GO:0000781">
    <property type="term" value="C:chromosome, telomeric region"/>
    <property type="evidence" value="ECO:0007669"/>
    <property type="project" value="GOC"/>
</dbReference>
<dbReference type="SUPFAM" id="SSF55729">
    <property type="entry name" value="Acyl-CoA N-acyltransferases (Nat)"/>
    <property type="match status" value="1"/>
</dbReference>
<dbReference type="GO" id="GO:0004402">
    <property type="term" value="F:histone acetyltransferase activity"/>
    <property type="evidence" value="ECO:0007669"/>
    <property type="project" value="InterPro"/>
</dbReference>